<proteinExistence type="predicted"/>
<gene>
    <name evidence="1" type="ORF">SADFL11_PLAS33</name>
</gene>
<comment type="caution">
    <text evidence="1">The sequence shown here is derived from an EMBL/GenBank/DDBJ whole genome shotgun (WGS) entry which is preliminary data.</text>
</comment>
<organism evidence="1 2">
    <name type="scientific">Roseibium alexandrii (strain DSM 17067 / NCIMB 14079 / DFL-11)</name>
    <name type="common">Labrenzia alexandrii</name>
    <dbReference type="NCBI Taxonomy" id="244592"/>
    <lineage>
        <taxon>Bacteria</taxon>
        <taxon>Pseudomonadati</taxon>
        <taxon>Pseudomonadota</taxon>
        <taxon>Alphaproteobacteria</taxon>
        <taxon>Hyphomicrobiales</taxon>
        <taxon>Stappiaceae</taxon>
        <taxon>Roseibium</taxon>
    </lineage>
</organism>
<dbReference type="EMBL" id="ACCU02000003">
    <property type="protein sequence ID" value="EEE42861.2"/>
    <property type="molecule type" value="Genomic_DNA"/>
</dbReference>
<name>A0A5E8GU57_ROSAD</name>
<reference evidence="1 2" key="2">
    <citation type="submission" date="2013-04" db="EMBL/GenBank/DDBJ databases">
        <authorList>
            <person name="Fiebig A."/>
            <person name="Pradella S."/>
            <person name="Wagner-Doebler I."/>
        </authorList>
    </citation>
    <scope>NUCLEOTIDE SEQUENCE [LARGE SCALE GENOMIC DNA]</scope>
    <source>
        <strain evidence="2">DSM 17067 / NCIMB 14079 / DFL-11</strain>
    </source>
</reference>
<dbReference type="RefSeq" id="WP_040450425.1">
    <property type="nucleotide sequence ID" value="NZ_CM011002.1"/>
</dbReference>
<accession>A0A5E8GU57</accession>
<reference evidence="1 2" key="1">
    <citation type="submission" date="2008-01" db="EMBL/GenBank/DDBJ databases">
        <authorList>
            <person name="Wagner-Dobler I."/>
            <person name="Ferriera S."/>
            <person name="Johnson J."/>
            <person name="Kravitz S."/>
            <person name="Beeson K."/>
            <person name="Sutton G."/>
            <person name="Rogers Y.-H."/>
            <person name="Friedman R."/>
            <person name="Frazier M."/>
            <person name="Venter J.C."/>
        </authorList>
    </citation>
    <scope>NUCLEOTIDE SEQUENCE [LARGE SCALE GENOMIC DNA]</scope>
    <source>
        <strain evidence="2">DSM 17067 / NCIMB 14079 / DFL-11</strain>
    </source>
</reference>
<protein>
    <submittedName>
        <fullName evidence="1">Uncharacterized protein</fullName>
    </submittedName>
</protein>
<dbReference type="AlphaFoldDB" id="A0A5E8GU57"/>
<sequence length="100" mass="11018">MLPAGKKNNDVCGCAELVGLDQDQTNELVKHLCTIAEVDWEYTDTGECVLLVTTCETGFSVSHLDDGRAVLQSFSGRAKEFESFEVAVLNLIDTIDHFCF</sequence>
<evidence type="ECO:0000313" key="1">
    <source>
        <dbReference type="EMBL" id="EEE42861.2"/>
    </source>
</evidence>
<dbReference type="Proteomes" id="UP000004703">
    <property type="component" value="Chromosome"/>
</dbReference>
<evidence type="ECO:0000313" key="2">
    <source>
        <dbReference type="Proteomes" id="UP000004703"/>
    </source>
</evidence>